<comment type="caution">
    <text evidence="2">The sequence shown here is derived from an EMBL/GenBank/DDBJ whole genome shotgun (WGS) entry which is preliminary data.</text>
</comment>
<accession>A0A7Y4L0S2</accession>
<dbReference type="Proteomes" id="UP000534306">
    <property type="component" value="Unassembled WGS sequence"/>
</dbReference>
<evidence type="ECO:0000313" key="4">
    <source>
        <dbReference type="Proteomes" id="UP000553957"/>
    </source>
</evidence>
<reference evidence="1 4" key="2">
    <citation type="submission" date="2020-08" db="EMBL/GenBank/DDBJ databases">
        <title>Sequencing the genomes of 1000 actinobacteria strains.</title>
        <authorList>
            <person name="Klenk H.-P."/>
        </authorList>
    </citation>
    <scope>NUCLEOTIDE SEQUENCE [LARGE SCALE GENOMIC DNA]</scope>
    <source>
        <strain evidence="1 4">DSM 15626</strain>
    </source>
</reference>
<proteinExistence type="predicted"/>
<protein>
    <submittedName>
        <fullName evidence="2">Uncharacterized protein</fullName>
    </submittedName>
</protein>
<dbReference type="AlphaFoldDB" id="A0A7Y4L0S2"/>
<dbReference type="EMBL" id="JABJRC010000003">
    <property type="protein sequence ID" value="NOL41351.1"/>
    <property type="molecule type" value="Genomic_DNA"/>
</dbReference>
<evidence type="ECO:0000313" key="2">
    <source>
        <dbReference type="EMBL" id="NOL41351.1"/>
    </source>
</evidence>
<name>A0A7Y4L0S2_9ACTN</name>
<keyword evidence="3" id="KW-1185">Reference proteome</keyword>
<dbReference type="EMBL" id="JACHKF010000001">
    <property type="protein sequence ID" value="MBB6565080.1"/>
    <property type="molecule type" value="Genomic_DNA"/>
</dbReference>
<organism evidence="2 3">
    <name type="scientific">Kribbella sandramycini</name>
    <dbReference type="NCBI Taxonomy" id="60450"/>
    <lineage>
        <taxon>Bacteria</taxon>
        <taxon>Bacillati</taxon>
        <taxon>Actinomycetota</taxon>
        <taxon>Actinomycetes</taxon>
        <taxon>Propionibacteriales</taxon>
        <taxon>Kribbellaceae</taxon>
        <taxon>Kribbella</taxon>
    </lineage>
</organism>
<evidence type="ECO:0000313" key="3">
    <source>
        <dbReference type="Proteomes" id="UP000534306"/>
    </source>
</evidence>
<sequence>MIASTRSRASAVSASLTAAGSAAPLVGQRTDYGKPVRDLWSWRVDLQVDVGGNHHTDRHGADDDRYAVLAPAGEQVEFLEDVVCELEAGVGSGLGGHLLV</sequence>
<gene>
    <name evidence="1" type="ORF">HNR71_000717</name>
    <name evidence="2" type="ORF">HPO96_13950</name>
</gene>
<evidence type="ECO:0000313" key="1">
    <source>
        <dbReference type="EMBL" id="MBB6565080.1"/>
    </source>
</evidence>
<dbReference type="RefSeq" id="WP_171673867.1">
    <property type="nucleotide sequence ID" value="NZ_BAAAGT010000001.1"/>
</dbReference>
<dbReference type="Proteomes" id="UP000553957">
    <property type="component" value="Unassembled WGS sequence"/>
</dbReference>
<reference evidence="2 3" key="1">
    <citation type="submission" date="2020-05" db="EMBL/GenBank/DDBJ databases">
        <title>Genome sequence of Kribbella sandramycini ATCC 39419.</title>
        <authorList>
            <person name="Maclea K.S."/>
            <person name="Fair J.L."/>
        </authorList>
    </citation>
    <scope>NUCLEOTIDE SEQUENCE [LARGE SCALE GENOMIC DNA]</scope>
    <source>
        <strain evidence="2 3">ATCC 39419</strain>
    </source>
</reference>